<feature type="transmembrane region" description="Helical" evidence="1">
    <location>
        <begin position="23"/>
        <end position="43"/>
    </location>
</feature>
<keyword evidence="3" id="KW-1185">Reference proteome</keyword>
<keyword evidence="1" id="KW-1133">Transmembrane helix</keyword>
<evidence type="ECO:0000313" key="2">
    <source>
        <dbReference type="EMBL" id="VFQ85354.1"/>
    </source>
</evidence>
<dbReference type="Proteomes" id="UP000595140">
    <property type="component" value="Unassembled WGS sequence"/>
</dbReference>
<sequence>MGRCLCARADDGTERRLGNVRKLYLTISAQMFLSAAVSAAMFFTPAVNTFMATTWGLILLMVLVVVTILGELRS</sequence>
<reference evidence="2 3" key="1">
    <citation type="submission" date="2018-04" db="EMBL/GenBank/DDBJ databases">
        <authorList>
            <person name="Vogel A."/>
        </authorList>
    </citation>
    <scope>NUCLEOTIDE SEQUENCE [LARGE SCALE GENOMIC DNA]</scope>
</reference>
<keyword evidence="1" id="KW-0472">Membrane</keyword>
<proteinExistence type="predicted"/>
<dbReference type="AlphaFoldDB" id="A0A484MAG0"/>
<feature type="transmembrane region" description="Helical" evidence="1">
    <location>
        <begin position="49"/>
        <end position="70"/>
    </location>
</feature>
<name>A0A484MAG0_9ASTE</name>
<organism evidence="2 3">
    <name type="scientific">Cuscuta campestris</name>
    <dbReference type="NCBI Taxonomy" id="132261"/>
    <lineage>
        <taxon>Eukaryota</taxon>
        <taxon>Viridiplantae</taxon>
        <taxon>Streptophyta</taxon>
        <taxon>Embryophyta</taxon>
        <taxon>Tracheophyta</taxon>
        <taxon>Spermatophyta</taxon>
        <taxon>Magnoliopsida</taxon>
        <taxon>eudicotyledons</taxon>
        <taxon>Gunneridae</taxon>
        <taxon>Pentapetalae</taxon>
        <taxon>asterids</taxon>
        <taxon>lamiids</taxon>
        <taxon>Solanales</taxon>
        <taxon>Convolvulaceae</taxon>
        <taxon>Cuscuteae</taxon>
        <taxon>Cuscuta</taxon>
        <taxon>Cuscuta subgen. Grammica</taxon>
        <taxon>Cuscuta sect. Cleistogrammica</taxon>
    </lineage>
</organism>
<protein>
    <submittedName>
        <fullName evidence="2">Uncharacterized protein</fullName>
    </submittedName>
</protein>
<accession>A0A484MAG0</accession>
<keyword evidence="1" id="KW-0812">Transmembrane</keyword>
<dbReference type="OrthoDB" id="7933078at2759"/>
<evidence type="ECO:0000256" key="1">
    <source>
        <dbReference type="SAM" id="Phobius"/>
    </source>
</evidence>
<evidence type="ECO:0000313" key="3">
    <source>
        <dbReference type="Proteomes" id="UP000595140"/>
    </source>
</evidence>
<gene>
    <name evidence="2" type="ORF">CCAM_LOCUS27130</name>
</gene>
<dbReference type="EMBL" id="OOIL02002916">
    <property type="protein sequence ID" value="VFQ85354.1"/>
    <property type="molecule type" value="Genomic_DNA"/>
</dbReference>